<protein>
    <submittedName>
        <fullName evidence="2">Uncharacterized protein</fullName>
    </submittedName>
</protein>
<sequence length="72" mass="8270">MNKEILTIRVTDIILIILKVLFPFLKGENKESIIQKRIGIIIMLMSDVKNVTNKKHTNSKSIIYRTGLNNCV</sequence>
<evidence type="ECO:0000256" key="1">
    <source>
        <dbReference type="SAM" id="Phobius"/>
    </source>
</evidence>
<feature type="transmembrane region" description="Helical" evidence="1">
    <location>
        <begin position="6"/>
        <end position="25"/>
    </location>
</feature>
<accession>A0ABP8D083</accession>
<comment type="caution">
    <text evidence="2">The sequence shown here is derived from an EMBL/GenBank/DDBJ whole genome shotgun (WGS) entry which is preliminary data.</text>
</comment>
<keyword evidence="1" id="KW-0472">Membrane</keyword>
<keyword evidence="3" id="KW-1185">Reference proteome</keyword>
<proteinExistence type="predicted"/>
<keyword evidence="1" id="KW-0812">Transmembrane</keyword>
<evidence type="ECO:0000313" key="3">
    <source>
        <dbReference type="Proteomes" id="UP001501682"/>
    </source>
</evidence>
<evidence type="ECO:0000313" key="2">
    <source>
        <dbReference type="EMBL" id="GAA4245555.1"/>
    </source>
</evidence>
<dbReference type="EMBL" id="BAABCB010000028">
    <property type="protein sequence ID" value="GAA4245555.1"/>
    <property type="molecule type" value="Genomic_DNA"/>
</dbReference>
<gene>
    <name evidence="2" type="ORF">GCM10022292_28300</name>
</gene>
<keyword evidence="1" id="KW-1133">Transmembrane helix</keyword>
<organism evidence="2 3">
    <name type="scientific">Winogradskyella damuponensis</name>
    <dbReference type="NCBI Taxonomy" id="943939"/>
    <lineage>
        <taxon>Bacteria</taxon>
        <taxon>Pseudomonadati</taxon>
        <taxon>Bacteroidota</taxon>
        <taxon>Flavobacteriia</taxon>
        <taxon>Flavobacteriales</taxon>
        <taxon>Flavobacteriaceae</taxon>
        <taxon>Winogradskyella</taxon>
    </lineage>
</organism>
<dbReference type="Proteomes" id="UP001501682">
    <property type="component" value="Unassembled WGS sequence"/>
</dbReference>
<reference evidence="3" key="1">
    <citation type="journal article" date="2019" name="Int. J. Syst. Evol. Microbiol.">
        <title>The Global Catalogue of Microorganisms (GCM) 10K type strain sequencing project: providing services to taxonomists for standard genome sequencing and annotation.</title>
        <authorList>
            <consortium name="The Broad Institute Genomics Platform"/>
            <consortium name="The Broad Institute Genome Sequencing Center for Infectious Disease"/>
            <person name="Wu L."/>
            <person name="Ma J."/>
        </authorList>
    </citation>
    <scope>NUCLEOTIDE SEQUENCE [LARGE SCALE GENOMIC DNA]</scope>
    <source>
        <strain evidence="3">JCM 17633</strain>
    </source>
</reference>
<name>A0ABP8D083_9FLAO</name>